<evidence type="ECO:0000256" key="3">
    <source>
        <dbReference type="ARBA" id="ARBA00022448"/>
    </source>
</evidence>
<dbReference type="PANTHER" id="PTHR43840">
    <property type="entry name" value="MITOCHONDRIAL METAL TRANSPORTER 1-RELATED"/>
    <property type="match status" value="1"/>
</dbReference>
<reference evidence="9 10" key="1">
    <citation type="journal article" date="2024" name="Science">
        <title>Giant polyketide synthase enzymes in the biosynthesis of giant marine polyether toxins.</title>
        <authorList>
            <person name="Fallon T.R."/>
            <person name="Shende V.V."/>
            <person name="Wierzbicki I.H."/>
            <person name="Pendleton A.L."/>
            <person name="Watervoot N.F."/>
            <person name="Auber R.P."/>
            <person name="Gonzalez D.J."/>
            <person name="Wisecaver J.H."/>
            <person name="Moore B.S."/>
        </authorList>
    </citation>
    <scope>NUCLEOTIDE SEQUENCE [LARGE SCALE GENOMIC DNA]</scope>
    <source>
        <strain evidence="9 10">12B1</strain>
    </source>
</reference>
<evidence type="ECO:0000256" key="5">
    <source>
        <dbReference type="ARBA" id="ARBA00022989"/>
    </source>
</evidence>
<feature type="domain" description="Cation efflux protein transmembrane" evidence="7">
    <location>
        <begin position="62"/>
        <end position="258"/>
    </location>
</feature>
<dbReference type="Proteomes" id="UP001515480">
    <property type="component" value="Unassembled WGS sequence"/>
</dbReference>
<dbReference type="Gene3D" id="3.30.70.1350">
    <property type="entry name" value="Cation efflux protein, cytoplasmic domain"/>
    <property type="match status" value="2"/>
</dbReference>
<keyword evidence="5" id="KW-1133">Transmembrane helix</keyword>
<dbReference type="InterPro" id="IPR002524">
    <property type="entry name" value="Cation_efflux"/>
</dbReference>
<dbReference type="InterPro" id="IPR050291">
    <property type="entry name" value="CDF_Transporter"/>
</dbReference>
<dbReference type="InterPro" id="IPR036837">
    <property type="entry name" value="Cation_efflux_CTD_sf"/>
</dbReference>
<proteinExistence type="inferred from homology"/>
<keyword evidence="4" id="KW-0812">Transmembrane</keyword>
<evidence type="ECO:0000313" key="10">
    <source>
        <dbReference type="Proteomes" id="UP001515480"/>
    </source>
</evidence>
<organism evidence="9 10">
    <name type="scientific">Prymnesium parvum</name>
    <name type="common">Toxic golden alga</name>
    <dbReference type="NCBI Taxonomy" id="97485"/>
    <lineage>
        <taxon>Eukaryota</taxon>
        <taxon>Haptista</taxon>
        <taxon>Haptophyta</taxon>
        <taxon>Prymnesiophyceae</taxon>
        <taxon>Prymnesiales</taxon>
        <taxon>Prymnesiaceae</taxon>
        <taxon>Prymnesium</taxon>
    </lineage>
</organism>
<dbReference type="Pfam" id="PF16916">
    <property type="entry name" value="ZT_dimer"/>
    <property type="match status" value="1"/>
</dbReference>
<name>A0AB34JY10_PRYPA</name>
<dbReference type="Gene3D" id="1.20.1510.10">
    <property type="entry name" value="Cation efflux protein transmembrane domain"/>
    <property type="match status" value="1"/>
</dbReference>
<gene>
    <name evidence="9" type="ORF">AB1Y20_015481</name>
</gene>
<dbReference type="GO" id="GO:0008324">
    <property type="term" value="F:monoatomic cation transmembrane transporter activity"/>
    <property type="evidence" value="ECO:0007669"/>
    <property type="project" value="InterPro"/>
</dbReference>
<evidence type="ECO:0000256" key="1">
    <source>
        <dbReference type="ARBA" id="ARBA00004141"/>
    </source>
</evidence>
<comment type="subcellular location">
    <subcellularLocation>
        <location evidence="1">Membrane</location>
        <topology evidence="1">Multi-pass membrane protein</topology>
    </subcellularLocation>
</comment>
<evidence type="ECO:0000256" key="6">
    <source>
        <dbReference type="ARBA" id="ARBA00023136"/>
    </source>
</evidence>
<dbReference type="PANTHER" id="PTHR43840:SF15">
    <property type="entry name" value="MITOCHONDRIAL METAL TRANSPORTER 1-RELATED"/>
    <property type="match status" value="1"/>
</dbReference>
<comment type="similarity">
    <text evidence="2">Belongs to the cation diffusion facilitator (CDF) transporter (TC 2.A.4) family.</text>
</comment>
<dbReference type="GO" id="GO:0016020">
    <property type="term" value="C:membrane"/>
    <property type="evidence" value="ECO:0007669"/>
    <property type="project" value="UniProtKB-SubCell"/>
</dbReference>
<dbReference type="NCBIfam" id="TIGR01297">
    <property type="entry name" value="CDF"/>
    <property type="match status" value="1"/>
</dbReference>
<evidence type="ECO:0000256" key="2">
    <source>
        <dbReference type="ARBA" id="ARBA00008114"/>
    </source>
</evidence>
<dbReference type="InterPro" id="IPR058533">
    <property type="entry name" value="Cation_efflux_TM"/>
</dbReference>
<evidence type="ECO:0000259" key="7">
    <source>
        <dbReference type="Pfam" id="PF01545"/>
    </source>
</evidence>
<sequence>MKSGLSPDYMAVLQSARPLLCPLLRPRLRMALALAPSQSRMHGGGSWSSDASVRRADQVTQAGAVANVLLAGMKGAAGVAANSPALIADGVHSLSDLISDGVSLWALRFSRRPADERHPYGHGKFEAVGSAGVGVMLMAAGGSIGVHAVQTALEALDPAVAVPLSAQIGAAGVAALAIVVKEALFHATRQIGEEARSSTVVANAWHHRSDALSSVVALVGVGGSMAGMPLLDPLAGLLVSAMILNEGGKILRGAMHELTDKQVDAALLQSVATAARLVPEVLDLSNLRGRTLGPHLLIDMQVSIDPAMSASVAQQVATKVRLQVVDRVPQVSEVLVHFDTSLRSGAPKGGKARDGEGGAAQLRPLTLHDAAEHAALAQRQTDAVMRSQLEIEADVRQALSTIPEVWGCSHIRLLWDTVRGGAIVQVDVIMNPDLRVLQAMRIGGYAKYAIEQLEDVFEADVHLELLLPCNMLGSRDLIPADMALPRPDVADDASARSPRLQPPG</sequence>
<evidence type="ECO:0008006" key="11">
    <source>
        <dbReference type="Google" id="ProtNLM"/>
    </source>
</evidence>
<evidence type="ECO:0000256" key="4">
    <source>
        <dbReference type="ARBA" id="ARBA00022692"/>
    </source>
</evidence>
<dbReference type="InterPro" id="IPR027470">
    <property type="entry name" value="Cation_efflux_CTD"/>
</dbReference>
<comment type="caution">
    <text evidence="9">The sequence shown here is derived from an EMBL/GenBank/DDBJ whole genome shotgun (WGS) entry which is preliminary data.</text>
</comment>
<dbReference type="InterPro" id="IPR027469">
    <property type="entry name" value="Cation_efflux_TMD_sf"/>
</dbReference>
<dbReference type="AlphaFoldDB" id="A0AB34JY10"/>
<dbReference type="FunFam" id="1.20.1510.10:FF:000006">
    <property type="entry name" value="Divalent cation efflux transporter"/>
    <property type="match status" value="1"/>
</dbReference>
<accession>A0AB34JY10</accession>
<protein>
    <recommendedName>
        <fullName evidence="11">Cation efflux protein cytoplasmic domain-containing protein</fullName>
    </recommendedName>
</protein>
<dbReference type="Pfam" id="PF01545">
    <property type="entry name" value="Cation_efflux"/>
    <property type="match status" value="1"/>
</dbReference>
<dbReference type="SUPFAM" id="SSF161111">
    <property type="entry name" value="Cation efflux protein transmembrane domain-like"/>
    <property type="match status" value="1"/>
</dbReference>
<feature type="domain" description="Cation efflux protein cytoplasmic" evidence="8">
    <location>
        <begin position="267"/>
        <end position="339"/>
    </location>
</feature>
<dbReference type="SUPFAM" id="SSF160240">
    <property type="entry name" value="Cation efflux protein cytoplasmic domain-like"/>
    <property type="match status" value="2"/>
</dbReference>
<evidence type="ECO:0000313" key="9">
    <source>
        <dbReference type="EMBL" id="KAL1526785.1"/>
    </source>
</evidence>
<keyword evidence="3" id="KW-0813">Transport</keyword>
<keyword evidence="6" id="KW-0472">Membrane</keyword>
<keyword evidence="10" id="KW-1185">Reference proteome</keyword>
<dbReference type="EMBL" id="JBGBPQ010000003">
    <property type="protein sequence ID" value="KAL1526785.1"/>
    <property type="molecule type" value="Genomic_DNA"/>
</dbReference>
<evidence type="ECO:0000259" key="8">
    <source>
        <dbReference type="Pfam" id="PF16916"/>
    </source>
</evidence>